<gene>
    <name evidence="1" type="ORF">H4R21_000074</name>
</gene>
<accession>A0ACC1LH34</accession>
<dbReference type="EMBL" id="JANBUN010000003">
    <property type="protein sequence ID" value="KAJ2808375.1"/>
    <property type="molecule type" value="Genomic_DNA"/>
</dbReference>
<comment type="caution">
    <text evidence="1">The sequence shown here is derived from an EMBL/GenBank/DDBJ whole genome shotgun (WGS) entry which is preliminary data.</text>
</comment>
<protein>
    <submittedName>
        <fullName evidence="1">Uncharacterized protein</fullName>
    </submittedName>
</protein>
<dbReference type="Proteomes" id="UP001140087">
    <property type="component" value="Unassembled WGS sequence"/>
</dbReference>
<name>A0ACC1LH34_9FUNG</name>
<proteinExistence type="predicted"/>
<keyword evidence="2" id="KW-1185">Reference proteome</keyword>
<sequence length="66" mass="6617">MKFTTIVTVALAAVAAAAPVHKREPQELALPASGEPAGNYLARVLAPLPLIGSLAAGLGLPPPKHA</sequence>
<organism evidence="1 2">
    <name type="scientific">Coemansia helicoidea</name>
    <dbReference type="NCBI Taxonomy" id="1286919"/>
    <lineage>
        <taxon>Eukaryota</taxon>
        <taxon>Fungi</taxon>
        <taxon>Fungi incertae sedis</taxon>
        <taxon>Zoopagomycota</taxon>
        <taxon>Kickxellomycotina</taxon>
        <taxon>Kickxellomycetes</taxon>
        <taxon>Kickxellales</taxon>
        <taxon>Kickxellaceae</taxon>
        <taxon>Coemansia</taxon>
    </lineage>
</organism>
<reference evidence="1" key="1">
    <citation type="submission" date="2022-07" db="EMBL/GenBank/DDBJ databases">
        <title>Phylogenomic reconstructions and comparative analyses of Kickxellomycotina fungi.</title>
        <authorList>
            <person name="Reynolds N.K."/>
            <person name="Stajich J.E."/>
            <person name="Barry K."/>
            <person name="Grigoriev I.V."/>
            <person name="Crous P."/>
            <person name="Smith M.E."/>
        </authorList>
    </citation>
    <scope>NUCLEOTIDE SEQUENCE</scope>
    <source>
        <strain evidence="1">BCRC 34780</strain>
    </source>
</reference>
<evidence type="ECO:0000313" key="2">
    <source>
        <dbReference type="Proteomes" id="UP001140087"/>
    </source>
</evidence>
<evidence type="ECO:0000313" key="1">
    <source>
        <dbReference type="EMBL" id="KAJ2808375.1"/>
    </source>
</evidence>